<dbReference type="InterPro" id="IPR005251">
    <property type="entry name" value="IF-M1Pi"/>
</dbReference>
<name>A0A0F9TTX4_9ZZZZ</name>
<keyword evidence="1" id="KW-0413">Isomerase</keyword>
<evidence type="ECO:0000256" key="1">
    <source>
        <dbReference type="ARBA" id="ARBA00023235"/>
    </source>
</evidence>
<comment type="caution">
    <text evidence="2">The sequence shown here is derived from an EMBL/GenBank/DDBJ whole genome shotgun (WGS) entry which is preliminary data.</text>
</comment>
<dbReference type="AlphaFoldDB" id="A0A0F9TTX4"/>
<reference evidence="2" key="1">
    <citation type="journal article" date="2015" name="Nature">
        <title>Complex archaea that bridge the gap between prokaryotes and eukaryotes.</title>
        <authorList>
            <person name="Spang A."/>
            <person name="Saw J.H."/>
            <person name="Jorgensen S.L."/>
            <person name="Zaremba-Niedzwiedzka K."/>
            <person name="Martijn J."/>
            <person name="Lind A.E."/>
            <person name="van Eijk R."/>
            <person name="Schleper C."/>
            <person name="Guy L."/>
            <person name="Ettema T.J."/>
        </authorList>
    </citation>
    <scope>NUCLEOTIDE SEQUENCE</scope>
</reference>
<dbReference type="NCBIfam" id="NF004326">
    <property type="entry name" value="PRK05720.1"/>
    <property type="match status" value="1"/>
</dbReference>
<dbReference type="Pfam" id="PF01008">
    <property type="entry name" value="IF-2B"/>
    <property type="match status" value="1"/>
</dbReference>
<dbReference type="PANTHER" id="PTHR43475:SF1">
    <property type="entry name" value="METHYLTHIORIBOSE-1-PHOSPHATE ISOMERASE"/>
    <property type="match status" value="1"/>
</dbReference>
<dbReference type="InterPro" id="IPR037171">
    <property type="entry name" value="NagB/RpiA_transferase-like"/>
</dbReference>
<dbReference type="Gene3D" id="3.40.50.10470">
    <property type="entry name" value="Translation initiation factor eif-2b, domain 2"/>
    <property type="match status" value="1"/>
</dbReference>
<evidence type="ECO:0000313" key="2">
    <source>
        <dbReference type="EMBL" id="KKN78402.1"/>
    </source>
</evidence>
<dbReference type="InterPro" id="IPR011559">
    <property type="entry name" value="Initiation_fac_2B_a/b/d"/>
</dbReference>
<gene>
    <name evidence="2" type="ORF">LCGC14_0350500</name>
</gene>
<dbReference type="NCBIfam" id="TIGR00524">
    <property type="entry name" value="eIF-2B_rel"/>
    <property type="match status" value="1"/>
</dbReference>
<dbReference type="InterPro" id="IPR027363">
    <property type="entry name" value="M1Pi_N"/>
</dbReference>
<dbReference type="NCBIfam" id="TIGR00512">
    <property type="entry name" value="salvage_mtnA"/>
    <property type="match status" value="1"/>
</dbReference>
<dbReference type="FunFam" id="1.20.120.420:FF:000003">
    <property type="entry name" value="Methylthioribose-1-phosphate isomerase"/>
    <property type="match status" value="1"/>
</dbReference>
<dbReference type="FunFam" id="3.40.50.10470:FF:000006">
    <property type="entry name" value="Methylthioribose-1-phosphate isomerase"/>
    <property type="match status" value="1"/>
</dbReference>
<proteinExistence type="predicted"/>
<sequence length="361" mass="39040">MLQSKTVSGEQVSLESIEWLSSRRLRLLDQRRLPDRIVYCECSGAAEVAEAIASMVVRGGSAIGIAAAYGIALAAESIGSSDDWEAALAADFDMLEGTQSTVISLSWALGIMRETLRKLTVQHDVPARLLQAAIAVHESDREANRSMGKLGMQLIGRRQKKPQRIMLHSNDGALASGGYGTSLGVVRAAHEAGLVDVVYISETRPLLQGSRLTAWELSQADIPAQLHIDSAAAHLMKNENINWVVVAADRIAANGDAICKTGTYALAVLAMHHGVRFMVVASSYCIDLALEVGDDLSLEERSSRELLQFGERNIDTGVPVSNPVFDVTPADLIDVIVTEKGLVERPDERKLADLVSPRRLH</sequence>
<accession>A0A0F9TTX4</accession>
<dbReference type="GO" id="GO:0046523">
    <property type="term" value="F:S-methyl-5-thioribose-1-phosphate isomerase activity"/>
    <property type="evidence" value="ECO:0007669"/>
    <property type="project" value="TreeGrafter"/>
</dbReference>
<organism evidence="2">
    <name type="scientific">marine sediment metagenome</name>
    <dbReference type="NCBI Taxonomy" id="412755"/>
    <lineage>
        <taxon>unclassified sequences</taxon>
        <taxon>metagenomes</taxon>
        <taxon>ecological metagenomes</taxon>
    </lineage>
</organism>
<evidence type="ECO:0008006" key="3">
    <source>
        <dbReference type="Google" id="ProtNLM"/>
    </source>
</evidence>
<dbReference type="PANTHER" id="PTHR43475">
    <property type="entry name" value="METHYLTHIORIBOSE-1-PHOSPHATE ISOMERASE"/>
    <property type="match status" value="1"/>
</dbReference>
<dbReference type="GO" id="GO:0019509">
    <property type="term" value="P:L-methionine salvage from methylthioadenosine"/>
    <property type="evidence" value="ECO:0007669"/>
    <property type="project" value="TreeGrafter"/>
</dbReference>
<dbReference type="Gene3D" id="1.20.120.420">
    <property type="entry name" value="translation initiation factor eif-2b, domain 1"/>
    <property type="match status" value="1"/>
</dbReference>
<dbReference type="EMBL" id="LAZR01000263">
    <property type="protein sequence ID" value="KKN78402.1"/>
    <property type="molecule type" value="Genomic_DNA"/>
</dbReference>
<dbReference type="InterPro" id="IPR000649">
    <property type="entry name" value="IF-2B-related"/>
</dbReference>
<dbReference type="SUPFAM" id="SSF100950">
    <property type="entry name" value="NagB/RpiA/CoA transferase-like"/>
    <property type="match status" value="1"/>
</dbReference>
<dbReference type="InterPro" id="IPR042529">
    <property type="entry name" value="IF_2B-like_C"/>
</dbReference>
<protein>
    <recommendedName>
        <fullName evidence="3">S-methyl-5-thioribose-1-phosphate isomerase</fullName>
    </recommendedName>
</protein>